<dbReference type="AlphaFoldDB" id="A0A9P6FVD8"/>
<keyword evidence="4" id="KW-1185">Reference proteome</keyword>
<reference evidence="3" key="1">
    <citation type="journal article" date="2020" name="Fungal Divers.">
        <title>Resolving the Mortierellaceae phylogeny through synthesis of multi-gene phylogenetics and phylogenomics.</title>
        <authorList>
            <person name="Vandepol N."/>
            <person name="Liber J."/>
            <person name="Desiro A."/>
            <person name="Na H."/>
            <person name="Kennedy M."/>
            <person name="Barry K."/>
            <person name="Grigoriev I.V."/>
            <person name="Miller A.N."/>
            <person name="O'Donnell K."/>
            <person name="Stajich J.E."/>
            <person name="Bonito G."/>
        </authorList>
    </citation>
    <scope>NUCLEOTIDE SEQUENCE</scope>
    <source>
        <strain evidence="3">KOD1015</strain>
    </source>
</reference>
<feature type="compositionally biased region" description="Basic and acidic residues" evidence="1">
    <location>
        <begin position="90"/>
        <end position="104"/>
    </location>
</feature>
<name>A0A9P6FVD8_9FUNG</name>
<proteinExistence type="predicted"/>
<feature type="region of interest" description="Disordered" evidence="1">
    <location>
        <begin position="65"/>
        <end position="116"/>
    </location>
</feature>
<dbReference type="PANTHER" id="PTHR35559">
    <property type="entry name" value="CHITIN-BINDING TYPE-4 DOMAIN-CONTAINING PROTEIN"/>
    <property type="match status" value="1"/>
</dbReference>
<evidence type="ECO:0008006" key="5">
    <source>
        <dbReference type="Google" id="ProtNLM"/>
    </source>
</evidence>
<comment type="caution">
    <text evidence="3">The sequence shown here is derived from an EMBL/GenBank/DDBJ whole genome shotgun (WGS) entry which is preliminary data.</text>
</comment>
<evidence type="ECO:0000256" key="2">
    <source>
        <dbReference type="SAM" id="SignalP"/>
    </source>
</evidence>
<dbReference type="EMBL" id="JAABOA010001143">
    <property type="protein sequence ID" value="KAF9582194.1"/>
    <property type="molecule type" value="Genomic_DNA"/>
</dbReference>
<accession>A0A9P6FVD8</accession>
<evidence type="ECO:0000256" key="1">
    <source>
        <dbReference type="SAM" id="MobiDB-lite"/>
    </source>
</evidence>
<feature type="chain" id="PRO_5040231809" description="Chitin-binding type-4 domain-containing protein" evidence="2">
    <location>
        <begin position="30"/>
        <end position="226"/>
    </location>
</feature>
<feature type="signal peptide" evidence="2">
    <location>
        <begin position="1"/>
        <end position="29"/>
    </location>
</feature>
<keyword evidence="2" id="KW-0732">Signal</keyword>
<dbReference type="PANTHER" id="PTHR35559:SF1">
    <property type="entry name" value="CHITIN-BINDING TYPE-4 DOMAIN-CONTAINING PROTEIN"/>
    <property type="match status" value="1"/>
</dbReference>
<dbReference type="OrthoDB" id="20029at2759"/>
<organism evidence="3 4">
    <name type="scientific">Lunasporangiospora selenospora</name>
    <dbReference type="NCBI Taxonomy" id="979761"/>
    <lineage>
        <taxon>Eukaryota</taxon>
        <taxon>Fungi</taxon>
        <taxon>Fungi incertae sedis</taxon>
        <taxon>Mucoromycota</taxon>
        <taxon>Mortierellomycotina</taxon>
        <taxon>Mortierellomycetes</taxon>
        <taxon>Mortierellales</taxon>
        <taxon>Mortierellaceae</taxon>
        <taxon>Lunasporangiospora</taxon>
    </lineage>
</organism>
<evidence type="ECO:0000313" key="4">
    <source>
        <dbReference type="Proteomes" id="UP000780801"/>
    </source>
</evidence>
<protein>
    <recommendedName>
        <fullName evidence="5">Chitin-binding type-4 domain-containing protein</fullName>
    </recommendedName>
</protein>
<gene>
    <name evidence="3" type="ORF">BGW38_000525</name>
</gene>
<sequence length="226" mass="24939">MLFRSAAFATVLVTALTIFSTVSPPTAEAHSWAACIKWVFNKPTESGGRCLGTARRFPYKSKKGFAGLDHDDPSRHYRQTNPADKALPCSDKKTGLEKGADETRASPPSKAYGGSFGPMTLTKVGEQLCLRWPGKNHAESNEKDHGVQIYLTSSPNSKDPTQEELFDHKVADLPYKNCGKGTDSNDRPCGGCFTVPQRAAGTYLLQWRWMLNKDEWYTSCADIEVV</sequence>
<evidence type="ECO:0000313" key="3">
    <source>
        <dbReference type="EMBL" id="KAF9582194.1"/>
    </source>
</evidence>
<dbReference type="Proteomes" id="UP000780801">
    <property type="component" value="Unassembled WGS sequence"/>
</dbReference>